<evidence type="ECO:0000256" key="1">
    <source>
        <dbReference type="ARBA" id="ARBA00004429"/>
    </source>
</evidence>
<evidence type="ECO:0000256" key="9">
    <source>
        <dbReference type="ARBA" id="ARBA00023136"/>
    </source>
</evidence>
<comment type="subunit">
    <text evidence="12">Forms a complex with SecF. Part of the essential Sec protein translocation apparatus which comprises SecA, SecYEG and auxiliary proteins SecDF-YajC and YidC.</text>
</comment>
<evidence type="ECO:0000256" key="2">
    <source>
        <dbReference type="ARBA" id="ARBA00022448"/>
    </source>
</evidence>
<evidence type="ECO:0000256" key="12">
    <source>
        <dbReference type="HAMAP-Rule" id="MF_01463"/>
    </source>
</evidence>
<keyword evidence="7 12" id="KW-1133">Transmembrane helix</keyword>
<dbReference type="InterPro" id="IPR027398">
    <property type="entry name" value="SecD-TM"/>
</dbReference>
<feature type="transmembrane region" description="Helical" evidence="12">
    <location>
        <begin position="15"/>
        <end position="37"/>
    </location>
</feature>
<dbReference type="NCBIfam" id="NF009545">
    <property type="entry name" value="PRK12933.1"/>
    <property type="match status" value="1"/>
</dbReference>
<dbReference type="InterPro" id="IPR005791">
    <property type="entry name" value="SecD"/>
</dbReference>
<keyword evidence="6 12" id="KW-0653">Protein transport</keyword>
<feature type="transmembrane region" description="Helical" evidence="12">
    <location>
        <begin position="516"/>
        <end position="534"/>
    </location>
</feature>
<evidence type="ECO:0000259" key="14">
    <source>
        <dbReference type="Pfam" id="PF13721"/>
    </source>
</evidence>
<dbReference type="InterPro" id="IPR022813">
    <property type="entry name" value="SecD/SecF_arch_bac"/>
</dbReference>
<feature type="domain" description="Protein export membrane protein SecD/SecF C-terminal" evidence="13">
    <location>
        <begin position="442"/>
        <end position="612"/>
    </location>
</feature>
<dbReference type="PANTHER" id="PTHR30081:SF13">
    <property type="entry name" value="PROTEIN TRANSLOCASE SUBUNIT SECD"/>
    <property type="match status" value="1"/>
</dbReference>
<proteinExistence type="inferred from homology"/>
<evidence type="ECO:0000256" key="6">
    <source>
        <dbReference type="ARBA" id="ARBA00022927"/>
    </source>
</evidence>
<keyword evidence="9 12" id="KW-0472">Membrane</keyword>
<organism evidence="18 19">
    <name type="scientific">Shewanella xiamenensis</name>
    <dbReference type="NCBI Taxonomy" id="332186"/>
    <lineage>
        <taxon>Bacteria</taxon>
        <taxon>Pseudomonadati</taxon>
        <taxon>Pseudomonadota</taxon>
        <taxon>Gammaproteobacteria</taxon>
        <taxon>Alteromonadales</taxon>
        <taxon>Shewanellaceae</taxon>
        <taxon>Shewanella</taxon>
    </lineage>
</organism>
<evidence type="ECO:0000256" key="4">
    <source>
        <dbReference type="ARBA" id="ARBA00022519"/>
    </source>
</evidence>
<name>A0A1E3V4P9_9GAMM</name>
<keyword evidence="8 12" id="KW-0811">Translocation</keyword>
<dbReference type="EMBL" id="JASGOQ010000001">
    <property type="protein sequence ID" value="MDV5389148.1"/>
    <property type="molecule type" value="Genomic_DNA"/>
</dbReference>
<dbReference type="InterPro" id="IPR055344">
    <property type="entry name" value="SecD_SecF_C_bact"/>
</dbReference>
<dbReference type="NCBIfam" id="TIGR01129">
    <property type="entry name" value="secD"/>
    <property type="match status" value="1"/>
</dbReference>
<comment type="subcellular location">
    <subcellularLocation>
        <location evidence="1">Cell inner membrane</location>
        <topology evidence="1">Multi-pass membrane protein</topology>
    </subcellularLocation>
    <subcellularLocation>
        <location evidence="12">Cell membrane</location>
        <topology evidence="12">Multi-pass membrane protein</topology>
    </subcellularLocation>
</comment>
<reference evidence="17" key="2">
    <citation type="submission" date="2019-04" db="EMBL/GenBank/DDBJ databases">
        <authorList>
            <person name="Zou H."/>
        </authorList>
    </citation>
    <scope>NUCLEOTIDE SEQUENCE</scope>
    <source>
        <strain evidence="17">2015oxa</strain>
    </source>
</reference>
<dbReference type="PANTHER" id="PTHR30081">
    <property type="entry name" value="PROTEIN-EXPORT MEMBRANE PROTEIN SEC"/>
    <property type="match status" value="1"/>
</dbReference>
<comment type="function">
    <text evidence="12">Part of the Sec protein translocase complex. Interacts with the SecYEG preprotein conducting channel. SecDF uses the proton motive force (PMF) to complete protein translocation after the ATP-dependent function of SecA.</text>
</comment>
<dbReference type="GO" id="GO:0006605">
    <property type="term" value="P:protein targeting"/>
    <property type="evidence" value="ECO:0007669"/>
    <property type="project" value="UniProtKB-UniRule"/>
</dbReference>
<evidence type="ECO:0000256" key="7">
    <source>
        <dbReference type="ARBA" id="ARBA00022989"/>
    </source>
</evidence>
<dbReference type="HAMAP" id="MF_01463_B">
    <property type="entry name" value="SecD_B"/>
    <property type="match status" value="1"/>
</dbReference>
<dbReference type="FunFam" id="1.20.1640.10:FF:000004">
    <property type="entry name" value="Protein translocase subunit SecD"/>
    <property type="match status" value="1"/>
</dbReference>
<dbReference type="GO" id="GO:0015450">
    <property type="term" value="F:protein-transporting ATPase activity"/>
    <property type="evidence" value="ECO:0007669"/>
    <property type="project" value="InterPro"/>
</dbReference>
<keyword evidence="5 12" id="KW-0812">Transmembrane</keyword>
<evidence type="ECO:0000256" key="10">
    <source>
        <dbReference type="ARBA" id="ARBA00060774"/>
    </source>
</evidence>
<feature type="transmembrane region" description="Helical" evidence="12">
    <location>
        <begin position="555"/>
        <end position="580"/>
    </location>
</feature>
<evidence type="ECO:0000313" key="17">
    <source>
        <dbReference type="EMBL" id="MDG5898656.1"/>
    </source>
</evidence>
<evidence type="ECO:0000259" key="15">
    <source>
        <dbReference type="Pfam" id="PF21760"/>
    </source>
</evidence>
<evidence type="ECO:0000256" key="8">
    <source>
        <dbReference type="ARBA" id="ARBA00023010"/>
    </source>
</evidence>
<gene>
    <name evidence="12 18" type="primary">secD</name>
    <name evidence="17" type="ORF">E2650_01790</name>
    <name evidence="18" type="ORF">QM089_02420</name>
</gene>
<feature type="transmembrane region" description="Helical" evidence="12">
    <location>
        <begin position="586"/>
        <end position="610"/>
    </location>
</feature>
<evidence type="ECO:0000313" key="19">
    <source>
        <dbReference type="Proteomes" id="UP001187859"/>
    </source>
</evidence>
<evidence type="ECO:0000256" key="11">
    <source>
        <dbReference type="ARBA" id="ARBA00068220"/>
    </source>
</evidence>
<keyword evidence="4" id="KW-0997">Cell inner membrane</keyword>
<sequence length="624" mass="67783">MDKIQSKKLLNHYSAWKYVVLIVTIIVMLFSALPTWYGEDAAVQVGAKAGLNLTPIELRDKLKAQGVEVKRIEVKHAQHGNANSSEDGQTLIVLNDDSEQTLVKTLVSSMVSEPKELTLALVSAAPSWLQNMGFEPIKLGLDLRGGVQFLLDVDVQPVYQAQADALVESLRQFLREQQIRGASVRIDNTRDDAGLQIAIALTDASASDNNARAAIRQFIQQSYPTWQLTNGDNGLVVKLAQDEQIKLRNLTVQQNLQIMRSRIEELGITEALVQRQGEHRIRIELPGVQDPAAAKNVIGATASLAFFEVKESGSVNAQVLKDKSGNPVYVARTPVLGGDHIVDARANIGEMGMAEVNIHLDRIGGQKMSEFSRANIGKPMATSYSEYSRDEQGKAKQTQQIISVATIQSQLGDRFRITGAGTYQEAQQLALLLRAGSMTAPVTIVEERTIGPTLGAENIENGFAALGLGMGITLLFMALWYRRLGWVANVALISNMVILFGLLALIPGAVLTLPGIAGLVLTVGMAVDTNVLIFERIKDKLKEGRSFALAIDTGFDSAFSTIFDANFTTMITAVVLYSIGNGPIQGFALTLGLGLLTSMFTGIFASRALINLVYGRDARRHVRV</sequence>
<accession>A0A1E3V4P9</accession>
<protein>
    <recommendedName>
        <fullName evidence="11 12">Protein translocase subunit SecD</fullName>
    </recommendedName>
</protein>
<dbReference type="Proteomes" id="UP001152518">
    <property type="component" value="Unassembled WGS sequence"/>
</dbReference>
<dbReference type="AlphaFoldDB" id="A0A1E3V4P9"/>
<dbReference type="Pfam" id="PF22599">
    <property type="entry name" value="SecDF_P1_head"/>
    <property type="match status" value="1"/>
</dbReference>
<feature type="domain" description="SecDF P1 head subdomain" evidence="16">
    <location>
        <begin position="319"/>
        <end position="440"/>
    </location>
</feature>
<dbReference type="InterPro" id="IPR048631">
    <property type="entry name" value="SecD_1st"/>
</dbReference>
<evidence type="ECO:0000256" key="5">
    <source>
        <dbReference type="ARBA" id="ARBA00022692"/>
    </source>
</evidence>
<dbReference type="GO" id="GO:0043952">
    <property type="term" value="P:protein transport by the Sec complex"/>
    <property type="evidence" value="ECO:0007669"/>
    <property type="project" value="UniProtKB-UniRule"/>
</dbReference>
<dbReference type="Gene3D" id="3.30.70.3400">
    <property type="match status" value="2"/>
</dbReference>
<dbReference type="EMBL" id="SUNE01000001">
    <property type="protein sequence ID" value="MDG5898656.1"/>
    <property type="molecule type" value="Genomic_DNA"/>
</dbReference>
<dbReference type="Gene3D" id="3.30.1360.200">
    <property type="match status" value="1"/>
</dbReference>
<dbReference type="OrthoDB" id="9805019at2"/>
<evidence type="ECO:0000259" key="16">
    <source>
        <dbReference type="Pfam" id="PF22599"/>
    </source>
</evidence>
<dbReference type="Gene3D" id="1.20.1640.10">
    <property type="entry name" value="Multidrug efflux transporter AcrB transmembrane domain"/>
    <property type="match status" value="1"/>
</dbReference>
<evidence type="ECO:0000259" key="13">
    <source>
        <dbReference type="Pfam" id="PF02355"/>
    </source>
</evidence>
<dbReference type="InterPro" id="IPR054384">
    <property type="entry name" value="SecDF_P1_head"/>
</dbReference>
<dbReference type="NCBIfam" id="TIGR00916">
    <property type="entry name" value="2A0604s01"/>
    <property type="match status" value="1"/>
</dbReference>
<evidence type="ECO:0000256" key="3">
    <source>
        <dbReference type="ARBA" id="ARBA00022475"/>
    </source>
</evidence>
<dbReference type="Proteomes" id="UP001187859">
    <property type="component" value="Unassembled WGS sequence"/>
</dbReference>
<dbReference type="RefSeq" id="WP_037415217.1">
    <property type="nucleotide sequence ID" value="NZ_BLRG01000022.1"/>
</dbReference>
<dbReference type="FunFam" id="3.30.1360.200:FF:000001">
    <property type="entry name" value="Protein translocase subunit SecD"/>
    <property type="match status" value="1"/>
</dbReference>
<keyword evidence="3 12" id="KW-1003">Cell membrane</keyword>
<dbReference type="InterPro" id="IPR048634">
    <property type="entry name" value="SecD_SecF_C"/>
</dbReference>
<dbReference type="Pfam" id="PF13721">
    <property type="entry name" value="SecD-TM1"/>
    <property type="match status" value="1"/>
</dbReference>
<comment type="similarity">
    <text evidence="10 12">Belongs to the SecD/SecF family. SecD subfamily.</text>
</comment>
<dbReference type="SUPFAM" id="SSF82866">
    <property type="entry name" value="Multidrug efflux transporter AcrB transmembrane domain"/>
    <property type="match status" value="1"/>
</dbReference>
<feature type="domain" description="SecD export protein N-terminal TM" evidence="14">
    <location>
        <begin position="10"/>
        <end position="111"/>
    </location>
</feature>
<feature type="transmembrane region" description="Helical" evidence="12">
    <location>
        <begin position="488"/>
        <end position="510"/>
    </location>
</feature>
<feature type="transmembrane region" description="Helical" evidence="12">
    <location>
        <begin position="462"/>
        <end position="481"/>
    </location>
</feature>
<feature type="domain" description="Protein translocase subunit SecDF P1" evidence="15">
    <location>
        <begin position="252"/>
        <end position="310"/>
    </location>
</feature>
<reference evidence="17" key="1">
    <citation type="journal article" date="2019" name="Int J Environ Res Public Health">
        <title>Characterization of Chromosome-Mediated BlaOXA-894 in Shewanella xiamenensis Isolated from Pig Wastewater.</title>
        <authorList>
            <person name="Zou H."/>
            <person name="Zhou Z."/>
            <person name="Xia H."/>
            <person name="Zhao Q."/>
            <person name="Li X."/>
        </authorList>
    </citation>
    <scope>NUCLEOTIDE SEQUENCE</scope>
    <source>
        <strain evidence="17">2015oxa</strain>
    </source>
</reference>
<dbReference type="GO" id="GO:0065002">
    <property type="term" value="P:intracellular protein transmembrane transport"/>
    <property type="evidence" value="ECO:0007669"/>
    <property type="project" value="UniProtKB-UniRule"/>
</dbReference>
<dbReference type="Pfam" id="PF02355">
    <property type="entry name" value="SecD_SecF_C"/>
    <property type="match status" value="1"/>
</dbReference>
<comment type="caution">
    <text evidence="18">The sequence shown here is derived from an EMBL/GenBank/DDBJ whole genome shotgun (WGS) entry which is preliminary data.</text>
</comment>
<reference evidence="18" key="3">
    <citation type="submission" date="2023-05" db="EMBL/GenBank/DDBJ databases">
        <title>Colonisation of extended spectrum b-lactamase- and carbapenemase-producing bacteria on hospital surfaces from low- and middle-income countries.</title>
        <authorList>
            <person name="Nieto-Rosado M."/>
            <person name="Sands K."/>
            <person name="Iregbu K."/>
            <person name="Zahra R."/>
            <person name="Mazarati J.B."/>
            <person name="Mehtar S."/>
            <person name="Barnards-Group B."/>
            <person name="Walsh T.R."/>
        </authorList>
    </citation>
    <scope>NUCLEOTIDE SEQUENCE</scope>
    <source>
        <strain evidence="18">PP-E493</strain>
    </source>
</reference>
<dbReference type="Pfam" id="PF21760">
    <property type="entry name" value="SecD_1st"/>
    <property type="match status" value="1"/>
</dbReference>
<dbReference type="FunFam" id="3.30.70.3400:FF:000001">
    <property type="entry name" value="Protein translocase subunit SecD"/>
    <property type="match status" value="1"/>
</dbReference>
<dbReference type="GO" id="GO:0005886">
    <property type="term" value="C:plasma membrane"/>
    <property type="evidence" value="ECO:0007669"/>
    <property type="project" value="UniProtKB-SubCell"/>
</dbReference>
<keyword evidence="2 12" id="KW-0813">Transport</keyword>
<evidence type="ECO:0000313" key="18">
    <source>
        <dbReference type="EMBL" id="MDV5389148.1"/>
    </source>
</evidence>